<feature type="binding site" evidence="5">
    <location>
        <position position="89"/>
    </location>
    <ligand>
        <name>FAD</name>
        <dbReference type="ChEBI" id="CHEBI:57692"/>
    </ligand>
</feature>
<feature type="binding site" evidence="5">
    <location>
        <begin position="97"/>
        <end position="100"/>
    </location>
    <ligand>
        <name>FAD</name>
        <dbReference type="ChEBI" id="CHEBI:57692"/>
    </ligand>
</feature>
<dbReference type="AlphaFoldDB" id="A0A5J6N7A1"/>
<comment type="cofactor">
    <cofactor evidence="1 5">
        <name>FAD</name>
        <dbReference type="ChEBI" id="CHEBI:57692"/>
    </cofactor>
</comment>
<dbReference type="RefSeq" id="WP_151119909.1">
    <property type="nucleotide sequence ID" value="NZ_CP042582.1"/>
</dbReference>
<dbReference type="Gene3D" id="3.50.50.60">
    <property type="entry name" value="FAD/NAD(P)-binding domain"/>
    <property type="match status" value="1"/>
</dbReference>
<dbReference type="Pfam" id="PF00732">
    <property type="entry name" value="GMC_oxred_N"/>
    <property type="match status" value="1"/>
</dbReference>
<evidence type="ECO:0000256" key="2">
    <source>
        <dbReference type="ARBA" id="ARBA00010790"/>
    </source>
</evidence>
<dbReference type="OrthoDB" id="9785276at2"/>
<accession>A0A5J6N7A1</accession>
<dbReference type="SUPFAM" id="SSF51905">
    <property type="entry name" value="FAD/NAD(P)-binding domain"/>
    <property type="match status" value="1"/>
</dbReference>
<evidence type="ECO:0000259" key="6">
    <source>
        <dbReference type="PROSITE" id="PS00624"/>
    </source>
</evidence>
<evidence type="ECO:0000313" key="7">
    <source>
        <dbReference type="EMBL" id="QEX24650.1"/>
    </source>
</evidence>
<evidence type="ECO:0000256" key="3">
    <source>
        <dbReference type="ARBA" id="ARBA00022630"/>
    </source>
</evidence>
<comment type="similarity">
    <text evidence="2">Belongs to the GMC oxidoreductase family.</text>
</comment>
<dbReference type="PROSITE" id="PS00624">
    <property type="entry name" value="GMC_OXRED_2"/>
    <property type="match status" value="1"/>
</dbReference>
<name>A0A5J6N7A1_9PROT</name>
<evidence type="ECO:0000256" key="5">
    <source>
        <dbReference type="PIRSR" id="PIRSR000137-2"/>
    </source>
</evidence>
<dbReference type="Proteomes" id="UP000325797">
    <property type="component" value="Chromosome"/>
</dbReference>
<keyword evidence="8" id="KW-1185">Reference proteome</keyword>
<dbReference type="SUPFAM" id="SSF54373">
    <property type="entry name" value="FAD-linked reductases, C-terminal domain"/>
    <property type="match status" value="1"/>
</dbReference>
<dbReference type="InterPro" id="IPR000172">
    <property type="entry name" value="GMC_OxRdtase_N"/>
</dbReference>
<dbReference type="InterPro" id="IPR007867">
    <property type="entry name" value="GMC_OxRtase_C"/>
</dbReference>
<protein>
    <submittedName>
        <fullName evidence="7">Choline dehydrogenase</fullName>
    </submittedName>
</protein>
<dbReference type="KEGG" id="hadh:FRZ61_45910"/>
<feature type="domain" description="Glucose-methanol-choline oxidoreductase N-terminal" evidence="6">
    <location>
        <begin position="262"/>
        <end position="276"/>
    </location>
</feature>
<dbReference type="GO" id="GO:0016614">
    <property type="term" value="F:oxidoreductase activity, acting on CH-OH group of donors"/>
    <property type="evidence" value="ECO:0007669"/>
    <property type="project" value="InterPro"/>
</dbReference>
<proteinExistence type="inferred from homology"/>
<dbReference type="GO" id="GO:0050660">
    <property type="term" value="F:flavin adenine dinucleotide binding"/>
    <property type="evidence" value="ECO:0007669"/>
    <property type="project" value="InterPro"/>
</dbReference>
<gene>
    <name evidence="7" type="ORF">FRZ61_45910</name>
</gene>
<sequence length="554" mass="60566">MTTATETETFDYVIVGGGSAASVLTERLTAGSTATVCVLEAGPLDRSIYFQIPAGFFKTFRNPKFTWGLKSEPSPGTNGRQIDLVQGKVFGGSGSINGLVYNRGQADDFNHWAQLGNKGWSYDDILPYFKRTERRVGDGDNAYRGREGGIVVSDLAWHNPLCEAFLDGAAELGLKRNPDYNGAYQEGVGYLQRFINKGRRSAAGQVFLRPAMQRPNVEVRCGAHVTKLLFAGKRAVGVRYQNDRNAPPREMRARREVILSAGATSSPKLLQISGVGPASLLSELGIPVVHELPGVGENFQDHYAARVVARVQGVNTINQYARPPRLWWEVAKWAAGQSSVLDLQPSLMYGFWKSTPGLENPDIQFISSPGSYKPGKVYVLDDFPAMTCGFFQQRPLSTGYIRAASSDPFQLPRAQPNYLAEREDQRVLIAGFRMARRLLASKALSRYFVAEQLPGKDVVSDDELLDFGRRTGTTIFHMVGTCKMGPGTDRMAVVDPELRVHGVEGLRVVDASVMPTVVSANTYAATLMIAERASDLIKGVPAAAAPQRRTNHAA</sequence>
<dbReference type="Pfam" id="PF05199">
    <property type="entry name" value="GMC_oxred_C"/>
    <property type="match status" value="1"/>
</dbReference>
<dbReference type="EMBL" id="CP042582">
    <property type="protein sequence ID" value="QEX24650.1"/>
    <property type="molecule type" value="Genomic_DNA"/>
</dbReference>
<evidence type="ECO:0000256" key="1">
    <source>
        <dbReference type="ARBA" id="ARBA00001974"/>
    </source>
</evidence>
<keyword evidence="3" id="KW-0285">Flavoprotein</keyword>
<dbReference type="PANTHER" id="PTHR11552:SF147">
    <property type="entry name" value="CHOLINE DEHYDROGENASE, MITOCHONDRIAL"/>
    <property type="match status" value="1"/>
</dbReference>
<evidence type="ECO:0000313" key="8">
    <source>
        <dbReference type="Proteomes" id="UP000325797"/>
    </source>
</evidence>
<keyword evidence="4 5" id="KW-0274">FAD</keyword>
<dbReference type="PIRSF" id="PIRSF000137">
    <property type="entry name" value="Alcohol_oxidase"/>
    <property type="match status" value="1"/>
</dbReference>
<evidence type="ECO:0000256" key="4">
    <source>
        <dbReference type="ARBA" id="ARBA00022827"/>
    </source>
</evidence>
<feature type="binding site" evidence="5">
    <location>
        <position position="225"/>
    </location>
    <ligand>
        <name>FAD</name>
        <dbReference type="ChEBI" id="CHEBI:57692"/>
    </ligand>
</feature>
<reference evidence="7 8" key="1">
    <citation type="submission" date="2019-08" db="EMBL/GenBank/DDBJ databases">
        <title>Hyperibacter terrae gen. nov., sp. nov. and Hyperibacter viscosus sp. nov., two new members in the family Rhodospirillaceae isolated from the rhizosphere of Hypericum perforatum.</title>
        <authorList>
            <person name="Noviana Z."/>
        </authorList>
    </citation>
    <scope>NUCLEOTIDE SEQUENCE [LARGE SCALE GENOMIC DNA]</scope>
    <source>
        <strain evidence="7 8">R5959</strain>
    </source>
</reference>
<dbReference type="PANTHER" id="PTHR11552">
    <property type="entry name" value="GLUCOSE-METHANOL-CHOLINE GMC OXIDOREDUCTASE"/>
    <property type="match status" value="1"/>
</dbReference>
<dbReference type="InterPro" id="IPR036188">
    <property type="entry name" value="FAD/NAD-bd_sf"/>
</dbReference>
<dbReference type="Gene3D" id="3.30.560.10">
    <property type="entry name" value="Glucose Oxidase, domain 3"/>
    <property type="match status" value="1"/>
</dbReference>
<dbReference type="InterPro" id="IPR012132">
    <property type="entry name" value="GMC_OxRdtase"/>
</dbReference>
<organism evidence="7 8">
    <name type="scientific">Hypericibacter adhaerens</name>
    <dbReference type="NCBI Taxonomy" id="2602016"/>
    <lineage>
        <taxon>Bacteria</taxon>
        <taxon>Pseudomonadati</taxon>
        <taxon>Pseudomonadota</taxon>
        <taxon>Alphaproteobacteria</taxon>
        <taxon>Rhodospirillales</taxon>
        <taxon>Dongiaceae</taxon>
        <taxon>Hypericibacter</taxon>
    </lineage>
</organism>